<sequence length="137" mass="16333">MNMLYENGVDKLLSLSRNISELYRELNEMTRILTDCNRESVKFDRLYVKELLWKKEDVIEKYDQLLVQLCINECFDLKSVITGEYKYTYEEVENIVLQFNEKYNVAILIKDVCKELQFTYGIDMDITRTTRVSTAQV</sequence>
<protein>
    <recommendedName>
        <fullName evidence="4">Group-specific protein</fullName>
    </recommendedName>
</protein>
<proteinExistence type="predicted"/>
<keyword evidence="1" id="KW-0175">Coiled coil</keyword>
<dbReference type="SMR" id="A0A1W6WRR8"/>
<evidence type="ECO:0008006" key="4">
    <source>
        <dbReference type="Google" id="ProtNLM"/>
    </source>
</evidence>
<accession>A0A1W6WRR8</accession>
<dbReference type="EMBL" id="CP021061">
    <property type="protein sequence ID" value="ARP58893.1"/>
    <property type="molecule type" value="Genomic_DNA"/>
</dbReference>
<evidence type="ECO:0000313" key="3">
    <source>
        <dbReference type="Proteomes" id="UP000194143"/>
    </source>
</evidence>
<gene>
    <name evidence="2" type="ORF">CAB88_18265</name>
</gene>
<reference evidence="2 3" key="1">
    <citation type="submission" date="2017-04" db="EMBL/GenBank/DDBJ databases">
        <title>Complete Genome Sequence of Bacillus thuringiensis type Strain ATCC 10792.</title>
        <authorList>
            <person name="Oh D.-H."/>
            <person name="Park B.-J."/>
            <person name="Shuai W."/>
            <person name="Chelliah R."/>
        </authorList>
    </citation>
    <scope>NUCLEOTIDE SEQUENCE [LARGE SCALE GENOMIC DNA]</scope>
    <source>
        <strain evidence="2 3">ATCC 10792</strain>
    </source>
</reference>
<feature type="coiled-coil region" evidence="1">
    <location>
        <begin position="12"/>
        <end position="39"/>
    </location>
</feature>
<evidence type="ECO:0000313" key="2">
    <source>
        <dbReference type="EMBL" id="ARP58893.1"/>
    </source>
</evidence>
<dbReference type="AlphaFoldDB" id="A0A1W6WRR8"/>
<dbReference type="Proteomes" id="UP000194143">
    <property type="component" value="Chromosome"/>
</dbReference>
<evidence type="ECO:0000256" key="1">
    <source>
        <dbReference type="SAM" id="Coils"/>
    </source>
</evidence>
<organism evidence="2 3">
    <name type="scientific">Bacillus thuringiensis</name>
    <dbReference type="NCBI Taxonomy" id="1428"/>
    <lineage>
        <taxon>Bacteria</taxon>
        <taxon>Bacillati</taxon>
        <taxon>Bacillota</taxon>
        <taxon>Bacilli</taxon>
        <taxon>Bacillales</taxon>
        <taxon>Bacillaceae</taxon>
        <taxon>Bacillus</taxon>
        <taxon>Bacillus cereus group</taxon>
    </lineage>
</organism>
<keyword evidence="3" id="KW-1185">Reference proteome</keyword>
<name>A0A1W6WRR8_BACTU</name>